<accession>A0A2H1W856</accession>
<reference evidence="1" key="1">
    <citation type="submission" date="2016-07" db="EMBL/GenBank/DDBJ databases">
        <authorList>
            <person name="Bretaudeau A."/>
        </authorList>
    </citation>
    <scope>NUCLEOTIDE SEQUENCE</scope>
    <source>
        <strain evidence="1">Rice</strain>
        <tissue evidence="1">Whole body</tissue>
    </source>
</reference>
<proteinExistence type="predicted"/>
<gene>
    <name evidence="1" type="ORF">SFRICE_017366</name>
</gene>
<dbReference type="EMBL" id="ODYU01006950">
    <property type="protein sequence ID" value="SOQ49261.1"/>
    <property type="molecule type" value="Genomic_DNA"/>
</dbReference>
<organism evidence="1">
    <name type="scientific">Spodoptera frugiperda</name>
    <name type="common">Fall armyworm</name>
    <dbReference type="NCBI Taxonomy" id="7108"/>
    <lineage>
        <taxon>Eukaryota</taxon>
        <taxon>Metazoa</taxon>
        <taxon>Ecdysozoa</taxon>
        <taxon>Arthropoda</taxon>
        <taxon>Hexapoda</taxon>
        <taxon>Insecta</taxon>
        <taxon>Pterygota</taxon>
        <taxon>Neoptera</taxon>
        <taxon>Endopterygota</taxon>
        <taxon>Lepidoptera</taxon>
        <taxon>Glossata</taxon>
        <taxon>Ditrysia</taxon>
        <taxon>Noctuoidea</taxon>
        <taxon>Noctuidae</taxon>
        <taxon>Amphipyrinae</taxon>
        <taxon>Spodoptera</taxon>
    </lineage>
</organism>
<evidence type="ECO:0000313" key="1">
    <source>
        <dbReference type="EMBL" id="SOQ49261.1"/>
    </source>
</evidence>
<protein>
    <submittedName>
        <fullName evidence="1">SFRICE_017366</fullName>
    </submittedName>
</protein>
<sequence length="76" mass="8442">MTPRPEKTICGSHKELLLDSGFSAGAARVNQIAWTLHYFEQFEVSAVSEAWRFEYDGVCITTSLLRPRSCAPHGAV</sequence>
<name>A0A2H1W856_SPOFR</name>
<dbReference type="AlphaFoldDB" id="A0A2H1W856"/>